<protein>
    <submittedName>
        <fullName evidence="5">Uncharacterized protein</fullName>
    </submittedName>
</protein>
<gene>
    <name evidence="5" type="ORF">SARC_00260</name>
</gene>
<evidence type="ECO:0000313" key="6">
    <source>
        <dbReference type="Proteomes" id="UP000054560"/>
    </source>
</evidence>
<evidence type="ECO:0000256" key="1">
    <source>
        <dbReference type="ARBA" id="ARBA00022737"/>
    </source>
</evidence>
<dbReference type="InterPro" id="IPR002110">
    <property type="entry name" value="Ankyrin_rpt"/>
</dbReference>
<dbReference type="Pfam" id="PF12796">
    <property type="entry name" value="Ank_2"/>
    <property type="match status" value="1"/>
</dbReference>
<feature type="repeat" description="ANK" evidence="3">
    <location>
        <begin position="36"/>
        <end position="68"/>
    </location>
</feature>
<dbReference type="PANTHER" id="PTHR24198:SF165">
    <property type="entry name" value="ANKYRIN REPEAT-CONTAINING PROTEIN-RELATED"/>
    <property type="match status" value="1"/>
</dbReference>
<keyword evidence="2 3" id="KW-0040">ANK repeat</keyword>
<dbReference type="Proteomes" id="UP000054560">
    <property type="component" value="Unassembled WGS sequence"/>
</dbReference>
<dbReference type="Gene3D" id="1.25.40.20">
    <property type="entry name" value="Ankyrin repeat-containing domain"/>
    <property type="match status" value="1"/>
</dbReference>
<dbReference type="InterPro" id="IPR036770">
    <property type="entry name" value="Ankyrin_rpt-contain_sf"/>
</dbReference>
<evidence type="ECO:0000256" key="2">
    <source>
        <dbReference type="ARBA" id="ARBA00023043"/>
    </source>
</evidence>
<dbReference type="AlphaFoldDB" id="A0A0L0GFL0"/>
<name>A0A0L0GFL0_9EUKA</name>
<dbReference type="RefSeq" id="XP_014161531.1">
    <property type="nucleotide sequence ID" value="XM_014306056.1"/>
</dbReference>
<dbReference type="EMBL" id="KQ241603">
    <property type="protein sequence ID" value="KNC87629.1"/>
    <property type="molecule type" value="Genomic_DNA"/>
</dbReference>
<dbReference type="PROSITE" id="PS50088">
    <property type="entry name" value="ANK_REPEAT"/>
    <property type="match status" value="1"/>
</dbReference>
<dbReference type="PANTHER" id="PTHR24198">
    <property type="entry name" value="ANKYRIN REPEAT AND PROTEIN KINASE DOMAIN-CONTAINING PROTEIN"/>
    <property type="match status" value="1"/>
</dbReference>
<dbReference type="SMART" id="SM00248">
    <property type="entry name" value="ANK"/>
    <property type="match status" value="2"/>
</dbReference>
<accession>A0A0L0GFL0</accession>
<dbReference type="GeneID" id="25900764"/>
<sequence length="192" mass="21066">MPQFDESIINAVLCNETNPVIHLLENGFNVNETDDWGYSLLHYAASKGHQEMCLILLQRGADIRLVDQDSRTPRSAALENGENQIVDLIDTWIALKAQGAACLDIKSNARETNPSLPSTVVPAPKRAAKEPRQDHDADLAMDEAGGEPISNSTSSNKRKSPSRQHFCYMCGTTMMPNVLQAFCHSCGVKVNV</sequence>
<evidence type="ECO:0000256" key="3">
    <source>
        <dbReference type="PROSITE-ProRule" id="PRU00023"/>
    </source>
</evidence>
<keyword evidence="1" id="KW-0677">Repeat</keyword>
<organism evidence="5 6">
    <name type="scientific">Sphaeroforma arctica JP610</name>
    <dbReference type="NCBI Taxonomy" id="667725"/>
    <lineage>
        <taxon>Eukaryota</taxon>
        <taxon>Ichthyosporea</taxon>
        <taxon>Ichthyophonida</taxon>
        <taxon>Sphaeroforma</taxon>
    </lineage>
</organism>
<feature type="compositionally biased region" description="Basic and acidic residues" evidence="4">
    <location>
        <begin position="127"/>
        <end position="138"/>
    </location>
</feature>
<reference evidence="5 6" key="1">
    <citation type="submission" date="2011-02" db="EMBL/GenBank/DDBJ databases">
        <title>The Genome Sequence of Sphaeroforma arctica JP610.</title>
        <authorList>
            <consortium name="The Broad Institute Genome Sequencing Platform"/>
            <person name="Russ C."/>
            <person name="Cuomo C."/>
            <person name="Young S.K."/>
            <person name="Zeng Q."/>
            <person name="Gargeya S."/>
            <person name="Alvarado L."/>
            <person name="Berlin A."/>
            <person name="Chapman S.B."/>
            <person name="Chen Z."/>
            <person name="Freedman E."/>
            <person name="Gellesch M."/>
            <person name="Goldberg J."/>
            <person name="Griggs A."/>
            <person name="Gujja S."/>
            <person name="Heilman E."/>
            <person name="Heiman D."/>
            <person name="Howarth C."/>
            <person name="Mehta T."/>
            <person name="Neiman D."/>
            <person name="Pearson M."/>
            <person name="Roberts A."/>
            <person name="Saif S."/>
            <person name="Shea T."/>
            <person name="Shenoy N."/>
            <person name="Sisk P."/>
            <person name="Stolte C."/>
            <person name="Sykes S."/>
            <person name="White J."/>
            <person name="Yandava C."/>
            <person name="Burger G."/>
            <person name="Gray M.W."/>
            <person name="Holland P.W.H."/>
            <person name="King N."/>
            <person name="Lang F.B.F."/>
            <person name="Roger A.J."/>
            <person name="Ruiz-Trillo I."/>
            <person name="Haas B."/>
            <person name="Nusbaum C."/>
            <person name="Birren B."/>
        </authorList>
    </citation>
    <scope>NUCLEOTIDE SEQUENCE [LARGE SCALE GENOMIC DNA]</scope>
    <source>
        <strain evidence="5 6">JP610</strain>
    </source>
</reference>
<keyword evidence="6" id="KW-1185">Reference proteome</keyword>
<proteinExistence type="predicted"/>
<evidence type="ECO:0000256" key="4">
    <source>
        <dbReference type="SAM" id="MobiDB-lite"/>
    </source>
</evidence>
<dbReference type="STRING" id="667725.A0A0L0GFL0"/>
<evidence type="ECO:0000313" key="5">
    <source>
        <dbReference type="EMBL" id="KNC87629.1"/>
    </source>
</evidence>
<dbReference type="SUPFAM" id="SSF48403">
    <property type="entry name" value="Ankyrin repeat"/>
    <property type="match status" value="1"/>
</dbReference>
<dbReference type="OrthoDB" id="70519at2759"/>
<feature type="region of interest" description="Disordered" evidence="4">
    <location>
        <begin position="112"/>
        <end position="162"/>
    </location>
</feature>
<dbReference type="PROSITE" id="PS50297">
    <property type="entry name" value="ANK_REP_REGION"/>
    <property type="match status" value="1"/>
</dbReference>